<name>A0AAV1IDI4_9CHLO</name>
<dbReference type="InterPro" id="IPR002403">
    <property type="entry name" value="Cyt_P450_E_grp-IV"/>
</dbReference>
<evidence type="ECO:0000256" key="2">
    <source>
        <dbReference type="ARBA" id="ARBA00022617"/>
    </source>
</evidence>
<dbReference type="PANTHER" id="PTHR24304">
    <property type="entry name" value="CYTOCHROME P450 FAMILY 7"/>
    <property type="match status" value="1"/>
</dbReference>
<dbReference type="EMBL" id="CAUYUE010000009">
    <property type="protein sequence ID" value="CAK0783958.1"/>
    <property type="molecule type" value="Genomic_DNA"/>
</dbReference>
<feature type="binding site" description="axial binding residue" evidence="5">
    <location>
        <position position="419"/>
    </location>
    <ligand>
        <name>heme</name>
        <dbReference type="ChEBI" id="CHEBI:30413"/>
    </ligand>
    <ligandPart>
        <name>Fe</name>
        <dbReference type="ChEBI" id="CHEBI:18248"/>
    </ligandPart>
</feature>
<evidence type="ECO:0000256" key="5">
    <source>
        <dbReference type="PIRSR" id="PIRSR602403-1"/>
    </source>
</evidence>
<keyword evidence="7" id="KW-1133">Transmembrane helix</keyword>
<keyword evidence="4 5" id="KW-0408">Iron</keyword>
<feature type="chain" id="PRO_5043639969" description="Cytochrome P450" evidence="8">
    <location>
        <begin position="25"/>
        <end position="602"/>
    </location>
</feature>
<comment type="similarity">
    <text evidence="1">Belongs to the cytochrome P450 family.</text>
</comment>
<evidence type="ECO:0000256" key="4">
    <source>
        <dbReference type="ARBA" id="ARBA00023004"/>
    </source>
</evidence>
<keyword evidence="8" id="KW-0732">Signal</keyword>
<dbReference type="InterPro" id="IPR050529">
    <property type="entry name" value="CYP450_sterol_14alpha_dmase"/>
</dbReference>
<dbReference type="PANTHER" id="PTHR24304:SF2">
    <property type="entry name" value="24-HYDROXYCHOLESTEROL 7-ALPHA-HYDROXYLASE"/>
    <property type="match status" value="1"/>
</dbReference>
<keyword evidence="7" id="KW-0812">Transmembrane</keyword>
<proteinExistence type="inferred from homology"/>
<evidence type="ECO:0000256" key="1">
    <source>
        <dbReference type="ARBA" id="ARBA00010617"/>
    </source>
</evidence>
<keyword evidence="3 5" id="KW-0479">Metal-binding</keyword>
<dbReference type="GO" id="GO:0005506">
    <property type="term" value="F:iron ion binding"/>
    <property type="evidence" value="ECO:0007669"/>
    <property type="project" value="InterPro"/>
</dbReference>
<comment type="caution">
    <text evidence="9">The sequence shown here is derived from an EMBL/GenBank/DDBJ whole genome shotgun (WGS) entry which is preliminary data.</text>
</comment>
<dbReference type="GO" id="GO:0004497">
    <property type="term" value="F:monooxygenase activity"/>
    <property type="evidence" value="ECO:0007669"/>
    <property type="project" value="InterPro"/>
</dbReference>
<dbReference type="Gene3D" id="1.10.630.10">
    <property type="entry name" value="Cytochrome P450"/>
    <property type="match status" value="1"/>
</dbReference>
<evidence type="ECO:0008006" key="11">
    <source>
        <dbReference type="Google" id="ProtNLM"/>
    </source>
</evidence>
<evidence type="ECO:0000256" key="3">
    <source>
        <dbReference type="ARBA" id="ARBA00022723"/>
    </source>
</evidence>
<dbReference type="InterPro" id="IPR036396">
    <property type="entry name" value="Cyt_P450_sf"/>
</dbReference>
<keyword evidence="10" id="KW-1185">Reference proteome</keyword>
<dbReference type="InterPro" id="IPR001128">
    <property type="entry name" value="Cyt_P450"/>
</dbReference>
<dbReference type="SUPFAM" id="SSF48264">
    <property type="entry name" value="Cytochrome P450"/>
    <property type="match status" value="1"/>
</dbReference>
<dbReference type="GO" id="GO:0016705">
    <property type="term" value="F:oxidoreductase activity, acting on paired donors, with incorporation or reduction of molecular oxygen"/>
    <property type="evidence" value="ECO:0007669"/>
    <property type="project" value="InterPro"/>
</dbReference>
<feature type="region of interest" description="Disordered" evidence="6">
    <location>
        <begin position="483"/>
        <end position="551"/>
    </location>
</feature>
<keyword evidence="7" id="KW-0472">Membrane</keyword>
<protein>
    <recommendedName>
        <fullName evidence="11">Cytochrome P450</fullName>
    </recommendedName>
</protein>
<feature type="compositionally biased region" description="Basic and acidic residues" evidence="6">
    <location>
        <begin position="542"/>
        <end position="551"/>
    </location>
</feature>
<accession>A0AAV1IDI4</accession>
<evidence type="ECO:0000313" key="9">
    <source>
        <dbReference type="EMBL" id="CAK0783958.1"/>
    </source>
</evidence>
<feature type="transmembrane region" description="Helical" evidence="7">
    <location>
        <begin position="262"/>
        <end position="290"/>
    </location>
</feature>
<feature type="compositionally biased region" description="Polar residues" evidence="6">
    <location>
        <begin position="525"/>
        <end position="538"/>
    </location>
</feature>
<evidence type="ECO:0000256" key="6">
    <source>
        <dbReference type="SAM" id="MobiDB-lite"/>
    </source>
</evidence>
<evidence type="ECO:0000256" key="8">
    <source>
        <dbReference type="SAM" id="SignalP"/>
    </source>
</evidence>
<dbReference type="PRINTS" id="PR00465">
    <property type="entry name" value="EP450IV"/>
</dbReference>
<evidence type="ECO:0000313" key="10">
    <source>
        <dbReference type="Proteomes" id="UP001314263"/>
    </source>
</evidence>
<dbReference type="Proteomes" id="UP001314263">
    <property type="component" value="Unassembled WGS sequence"/>
</dbReference>
<dbReference type="GO" id="GO:0020037">
    <property type="term" value="F:heme binding"/>
    <property type="evidence" value="ECO:0007669"/>
    <property type="project" value="InterPro"/>
</dbReference>
<comment type="cofactor">
    <cofactor evidence="5">
        <name>heme</name>
        <dbReference type="ChEBI" id="CHEBI:30413"/>
    </cofactor>
</comment>
<evidence type="ECO:0000256" key="7">
    <source>
        <dbReference type="SAM" id="Phobius"/>
    </source>
</evidence>
<feature type="signal peptide" evidence="8">
    <location>
        <begin position="1"/>
        <end position="24"/>
    </location>
</feature>
<keyword evidence="2 5" id="KW-0349">Heme</keyword>
<gene>
    <name evidence="9" type="ORF">CVIRNUC_007161</name>
</gene>
<dbReference type="AlphaFoldDB" id="A0AAV1IDI4"/>
<reference evidence="9 10" key="1">
    <citation type="submission" date="2023-10" db="EMBL/GenBank/DDBJ databases">
        <authorList>
            <person name="Maclean D."/>
            <person name="Macfadyen A."/>
        </authorList>
    </citation>
    <scope>NUCLEOTIDE SEQUENCE [LARGE SCALE GENOMIC DNA]</scope>
</reference>
<dbReference type="Pfam" id="PF00067">
    <property type="entry name" value="p450"/>
    <property type="match status" value="1"/>
</dbReference>
<organism evidence="9 10">
    <name type="scientific">Coccomyxa viridis</name>
    <dbReference type="NCBI Taxonomy" id="1274662"/>
    <lineage>
        <taxon>Eukaryota</taxon>
        <taxon>Viridiplantae</taxon>
        <taxon>Chlorophyta</taxon>
        <taxon>core chlorophytes</taxon>
        <taxon>Trebouxiophyceae</taxon>
        <taxon>Trebouxiophyceae incertae sedis</taxon>
        <taxon>Coccomyxaceae</taxon>
        <taxon>Coccomyxa</taxon>
    </lineage>
</organism>
<sequence length="602" mass="65268">MWWHGVCEILALLGLLSVVWRAFASYYSSVTFKDGRAPIVPGYPVIGNTLSLAQHGAAYIHRCRMQYGDAFTLSLAGRRMTLIFDPVALHYFFSAPTDQIAFRPAVEHFTQRVFGMPSAEFFPSHQLMLGTLRKALVPAELACHLQWLAALMLQRLQRSCAHVQKAGLLALVKDLVFQPTVEVLYGAAFCQAQDMARLQQAFFSFESGFELAASPVPHALQGTFCAARSHLLTSFRASHTAGQFEGTLVGGLIQDCDMGDSLAAHVMLAVMWAALANTVPAAFWAIAFLLQPENAEHKRRALASLCPEPDTATCIEAALDRSSHMARCVAEAVRLRSPGLDMRMAAADLELPCGPGRAVRIVKGELLAVSPYESHLDERLFGPHAGSFDPDRAPLACITGVAGVGGISGLAFGGGLYRCPGRFFAEAEVALVALILLSKCTAQPNTTESEKRLSEQRAEALAGSSACHQLEHQEAMRSMLSGLHDSSSSVADMQHPGSYSSAFRQDEQERTPQCKMAAHAGGGTCTSHSGEASASQAVGASKKQDGRTSRSERCVHEPACRRGPCRHRKEHRALPLPELRRQVGIRWPQQDLPVTLNTGLTR</sequence>